<name>A0A9P6EF48_9AGAR</name>
<evidence type="ECO:0000313" key="2">
    <source>
        <dbReference type="EMBL" id="KAF9527772.1"/>
    </source>
</evidence>
<dbReference type="Gene3D" id="1.20.1280.50">
    <property type="match status" value="1"/>
</dbReference>
<feature type="region of interest" description="Disordered" evidence="1">
    <location>
        <begin position="1"/>
        <end position="59"/>
    </location>
</feature>
<dbReference type="EMBL" id="MU157858">
    <property type="protein sequence ID" value="KAF9527772.1"/>
    <property type="molecule type" value="Genomic_DNA"/>
</dbReference>
<evidence type="ECO:0000313" key="3">
    <source>
        <dbReference type="Proteomes" id="UP000807306"/>
    </source>
</evidence>
<evidence type="ECO:0000256" key="1">
    <source>
        <dbReference type="SAM" id="MobiDB-lite"/>
    </source>
</evidence>
<evidence type="ECO:0008006" key="4">
    <source>
        <dbReference type="Google" id="ProtNLM"/>
    </source>
</evidence>
<organism evidence="2 3">
    <name type="scientific">Crepidotus variabilis</name>
    <dbReference type="NCBI Taxonomy" id="179855"/>
    <lineage>
        <taxon>Eukaryota</taxon>
        <taxon>Fungi</taxon>
        <taxon>Dikarya</taxon>
        <taxon>Basidiomycota</taxon>
        <taxon>Agaricomycotina</taxon>
        <taxon>Agaricomycetes</taxon>
        <taxon>Agaricomycetidae</taxon>
        <taxon>Agaricales</taxon>
        <taxon>Agaricineae</taxon>
        <taxon>Crepidotaceae</taxon>
        <taxon>Crepidotus</taxon>
    </lineage>
</organism>
<comment type="caution">
    <text evidence="2">The sequence shown here is derived from an EMBL/GenBank/DDBJ whole genome shotgun (WGS) entry which is preliminary data.</text>
</comment>
<dbReference type="AlphaFoldDB" id="A0A9P6EF48"/>
<keyword evidence="3" id="KW-1185">Reference proteome</keyword>
<accession>A0A9P6EF48</accession>
<sequence>MLPGLPLDESRPGTTLSHPVLPNDNPTEIERTPNFPRVDQEYEHDTTNHPQELREDEKDNQDVLPAFRKLPPELFAEIFIHACSKRPFHTRQTSDIDLGIDFIHRYRYGFTQVCSQWREICISTPRLWTDIPVIDEVFSGDRINGYTYLICAFLERSKDLPVDVVISIRGHNQPRLTDVSEDHGRPSPLILRPLLDAVHRWKSAVLFLHANIFRYMQKLQFPILEQLNVRSLNHQVYLAGEVGFPRHLFTTTPTLKTVISDGRYDWQRDAELMPYTLFRGIQRFIGLPQTSVDLEHGQSTLIDCTFRGPLSRIVLFPQRSLEFPELKRLRVVNNNYQFPHNFGGSPDETIFQSMEAPSLEELVVEGHPVIEEAVLIISHLVHKTLGAPSQLKSLTLHIAGITTESLMTIIEVASMLERLDVYDAVSLDWNFLVLQPQHVDNSRVTKAHLVPHLQSLVLRRGCRGDLADLYSTYQSRRLSETSQNIKGGFSVSVTFQNHSALLCGLSHTAGWDDKSCDEWTRPPKGSENTLLRGWAMFLMKQFLGWFAMHRSGLRLKGKKINKSLFNNWHPISTENDPGLMTFFGIVESYDVRDARLLEITGILHVMEKLAQADKRQLWAFENDGVDDIQPRARIIANKWKVQLSSRKKDMPQNWKVLEDSLTLVLPNTSE</sequence>
<proteinExistence type="predicted"/>
<dbReference type="Proteomes" id="UP000807306">
    <property type="component" value="Unassembled WGS sequence"/>
</dbReference>
<gene>
    <name evidence="2" type="ORF">CPB83DRAFT_907371</name>
</gene>
<reference evidence="2" key="1">
    <citation type="submission" date="2020-11" db="EMBL/GenBank/DDBJ databases">
        <authorList>
            <consortium name="DOE Joint Genome Institute"/>
            <person name="Ahrendt S."/>
            <person name="Riley R."/>
            <person name="Andreopoulos W."/>
            <person name="Labutti K."/>
            <person name="Pangilinan J."/>
            <person name="Ruiz-Duenas F.J."/>
            <person name="Barrasa J.M."/>
            <person name="Sanchez-Garcia M."/>
            <person name="Camarero S."/>
            <person name="Miyauchi S."/>
            <person name="Serrano A."/>
            <person name="Linde D."/>
            <person name="Babiker R."/>
            <person name="Drula E."/>
            <person name="Ayuso-Fernandez I."/>
            <person name="Pacheco R."/>
            <person name="Padilla G."/>
            <person name="Ferreira P."/>
            <person name="Barriuso J."/>
            <person name="Kellner H."/>
            <person name="Castanera R."/>
            <person name="Alfaro M."/>
            <person name="Ramirez L."/>
            <person name="Pisabarro A.G."/>
            <person name="Kuo A."/>
            <person name="Tritt A."/>
            <person name="Lipzen A."/>
            <person name="He G."/>
            <person name="Yan M."/>
            <person name="Ng V."/>
            <person name="Cullen D."/>
            <person name="Martin F."/>
            <person name="Rosso M.-N."/>
            <person name="Henrissat B."/>
            <person name="Hibbett D."/>
            <person name="Martinez A.T."/>
            <person name="Grigoriev I.V."/>
        </authorList>
    </citation>
    <scope>NUCLEOTIDE SEQUENCE</scope>
    <source>
        <strain evidence="2">CBS 506.95</strain>
    </source>
</reference>
<dbReference type="OrthoDB" id="3365698at2759"/>
<feature type="compositionally biased region" description="Basic and acidic residues" evidence="1">
    <location>
        <begin position="38"/>
        <end position="59"/>
    </location>
</feature>
<protein>
    <recommendedName>
        <fullName evidence="4">F-box domain-containing protein</fullName>
    </recommendedName>
</protein>